<evidence type="ECO:0000256" key="2">
    <source>
        <dbReference type="ARBA" id="ARBA00022475"/>
    </source>
</evidence>
<dbReference type="GO" id="GO:0005886">
    <property type="term" value="C:plasma membrane"/>
    <property type="evidence" value="ECO:0007669"/>
    <property type="project" value="UniProtKB-SubCell"/>
</dbReference>
<dbReference type="SMART" id="SM00044">
    <property type="entry name" value="CYCc"/>
    <property type="match status" value="1"/>
</dbReference>
<dbReference type="Pfam" id="PF00211">
    <property type="entry name" value="Guanylate_cyc"/>
    <property type="match status" value="1"/>
</dbReference>
<evidence type="ECO:0000256" key="4">
    <source>
        <dbReference type="SAM" id="Phobius"/>
    </source>
</evidence>
<dbReference type="Proteomes" id="UP000198992">
    <property type="component" value="Unassembled WGS sequence"/>
</dbReference>
<dbReference type="GO" id="GO:0006171">
    <property type="term" value="P:cAMP biosynthetic process"/>
    <property type="evidence" value="ECO:0007669"/>
    <property type="project" value="TreeGrafter"/>
</dbReference>
<accession>A0A1H4SNF6</accession>
<evidence type="ECO:0000313" key="7">
    <source>
        <dbReference type="Proteomes" id="UP000198992"/>
    </source>
</evidence>
<dbReference type="InterPro" id="IPR001054">
    <property type="entry name" value="A/G_cyclase"/>
</dbReference>
<name>A0A1H4SNF6_9BRAD</name>
<organism evidence="6 7">
    <name type="scientific">Bradyrhizobium erythrophlei</name>
    <dbReference type="NCBI Taxonomy" id="1437360"/>
    <lineage>
        <taxon>Bacteria</taxon>
        <taxon>Pseudomonadati</taxon>
        <taxon>Pseudomonadota</taxon>
        <taxon>Alphaproteobacteria</taxon>
        <taxon>Hyphomicrobiales</taxon>
        <taxon>Nitrobacteraceae</taxon>
        <taxon>Bradyrhizobium</taxon>
    </lineage>
</organism>
<evidence type="ECO:0000259" key="5">
    <source>
        <dbReference type="PROSITE" id="PS50125"/>
    </source>
</evidence>
<protein>
    <submittedName>
        <fullName evidence="6">Adenylate cyclase</fullName>
    </submittedName>
</protein>
<reference evidence="6 7" key="1">
    <citation type="submission" date="2016-10" db="EMBL/GenBank/DDBJ databases">
        <authorList>
            <person name="de Groot N.N."/>
        </authorList>
    </citation>
    <scope>NUCLEOTIDE SEQUENCE [LARGE SCALE GENOMIC DNA]</scope>
    <source>
        <strain evidence="6 7">MT12</strain>
    </source>
</reference>
<evidence type="ECO:0000313" key="6">
    <source>
        <dbReference type="EMBL" id="SEC45627.1"/>
    </source>
</evidence>
<feature type="transmembrane region" description="Helical" evidence="4">
    <location>
        <begin position="73"/>
        <end position="95"/>
    </location>
</feature>
<evidence type="ECO:0000256" key="1">
    <source>
        <dbReference type="ARBA" id="ARBA00004651"/>
    </source>
</evidence>
<feature type="transmembrane region" description="Helical" evidence="4">
    <location>
        <begin position="34"/>
        <end position="57"/>
    </location>
</feature>
<feature type="transmembrane region" description="Helical" evidence="4">
    <location>
        <begin position="132"/>
        <end position="149"/>
    </location>
</feature>
<dbReference type="Gene3D" id="3.30.70.1230">
    <property type="entry name" value="Nucleotide cyclase"/>
    <property type="match status" value="1"/>
</dbReference>
<dbReference type="PANTHER" id="PTHR43081">
    <property type="entry name" value="ADENYLATE CYCLASE, TERMINAL-DIFFERENTIATION SPECIFIC-RELATED"/>
    <property type="match status" value="1"/>
</dbReference>
<keyword evidence="3 4" id="KW-0472">Membrane</keyword>
<evidence type="ECO:0000256" key="3">
    <source>
        <dbReference type="ARBA" id="ARBA00023136"/>
    </source>
</evidence>
<feature type="transmembrane region" description="Helical" evidence="4">
    <location>
        <begin position="189"/>
        <end position="211"/>
    </location>
</feature>
<dbReference type="OrthoDB" id="9789782at2"/>
<dbReference type="InterPro" id="IPR029787">
    <property type="entry name" value="Nucleotide_cyclase"/>
</dbReference>
<sequence length="437" mass="47245">MAESSDSDSAAAGTTVSADFNHALMREVMTTELLRIKVLIGTAIVLGAISLLVYLFAPEAVSRVWHGNLDPAYIFYVTVPLILFEIWVHGAISWYRRNGRDLPVIRRYIGVLVETSLPTVVLALHIDSMGRQEALGFVAPLVYFVFIILSTLRLDFWLSTFTGVVAATELFYMAVFFHAADGVAADQGIYYHAARSTIILICGVLAGGVGLQLRRQFAASIAAATARDRITNLFGQHVSPQVVERLMAEGATTASDIRRVAVMFVDFRSFTAGARSRSPQEVVDRLDGAFAVLVDILDRHGGIVNKFLGDGFLALFGAPFEAGDAAHQAVAAAREMLAANERTNASSSWPLRIGIGIHIGEVVAGNIGSPRRKEYTVIGDTVNFAARLEALNKELGSQFLISSAVREALGDACPDAVSRGEIPVRGYEHPVPVWQLG</sequence>
<dbReference type="SUPFAM" id="SSF55073">
    <property type="entry name" value="Nucleotide cyclase"/>
    <property type="match status" value="1"/>
</dbReference>
<dbReference type="AlphaFoldDB" id="A0A1H4SNF6"/>
<dbReference type="FunFam" id="3.30.70.1230:FF:000056">
    <property type="entry name" value="Putative adenylate cyclase"/>
    <property type="match status" value="1"/>
</dbReference>
<feature type="transmembrane region" description="Helical" evidence="4">
    <location>
        <begin position="107"/>
        <end position="126"/>
    </location>
</feature>
<dbReference type="GO" id="GO:0035556">
    <property type="term" value="P:intracellular signal transduction"/>
    <property type="evidence" value="ECO:0007669"/>
    <property type="project" value="InterPro"/>
</dbReference>
<keyword evidence="4" id="KW-0812">Transmembrane</keyword>
<dbReference type="InterPro" id="IPR050697">
    <property type="entry name" value="Adenylyl/Guanylyl_Cyclase_3/4"/>
</dbReference>
<gene>
    <name evidence="6" type="ORF">SAMN05444164_1883</name>
</gene>
<feature type="transmembrane region" description="Helical" evidence="4">
    <location>
        <begin position="156"/>
        <end position="177"/>
    </location>
</feature>
<dbReference type="CDD" id="cd07302">
    <property type="entry name" value="CHD"/>
    <property type="match status" value="1"/>
</dbReference>
<feature type="domain" description="Guanylate cyclase" evidence="5">
    <location>
        <begin position="261"/>
        <end position="389"/>
    </location>
</feature>
<keyword evidence="4" id="KW-1133">Transmembrane helix</keyword>
<dbReference type="GO" id="GO:0004016">
    <property type="term" value="F:adenylate cyclase activity"/>
    <property type="evidence" value="ECO:0007669"/>
    <property type="project" value="UniProtKB-ARBA"/>
</dbReference>
<dbReference type="PANTHER" id="PTHR43081:SF17">
    <property type="entry name" value="BLL5647 PROTEIN"/>
    <property type="match status" value="1"/>
</dbReference>
<keyword evidence="2" id="KW-1003">Cell membrane</keyword>
<proteinExistence type="predicted"/>
<comment type="subcellular location">
    <subcellularLocation>
        <location evidence="1">Cell membrane</location>
        <topology evidence="1">Multi-pass membrane protein</topology>
    </subcellularLocation>
</comment>
<dbReference type="EMBL" id="FNTH01000001">
    <property type="protein sequence ID" value="SEC45627.1"/>
    <property type="molecule type" value="Genomic_DNA"/>
</dbReference>
<dbReference type="PROSITE" id="PS50125">
    <property type="entry name" value="GUANYLATE_CYCLASE_2"/>
    <property type="match status" value="1"/>
</dbReference>
<dbReference type="RefSeq" id="WP_092115254.1">
    <property type="nucleotide sequence ID" value="NZ_FNTH01000001.1"/>
</dbReference>